<evidence type="ECO:0000313" key="1">
    <source>
        <dbReference type="EMBL" id="MEJ2868711.1"/>
    </source>
</evidence>
<accession>A0ABU8MN18</accession>
<dbReference type="Proteomes" id="UP001385809">
    <property type="component" value="Unassembled WGS sequence"/>
</dbReference>
<sequence length="52" mass="6095">MGCWWVVAVMALLQGADYAGRWRRCRRGRRCRGAHRGRRGAMRVWPGERPEP</sequence>
<comment type="caution">
    <text evidence="1">The sequence shown here is derived from an EMBL/GenBank/DDBJ whole genome shotgun (WGS) entry which is preliminary data.</text>
</comment>
<gene>
    <name evidence="1" type="ORF">WCD74_13140</name>
</gene>
<evidence type="ECO:0000313" key="2">
    <source>
        <dbReference type="Proteomes" id="UP001385809"/>
    </source>
</evidence>
<name>A0ABU8MN18_9PSEU</name>
<dbReference type="RefSeq" id="WP_337695282.1">
    <property type="nucleotide sequence ID" value="NZ_JBBEGN010000005.1"/>
</dbReference>
<reference evidence="1 2" key="1">
    <citation type="submission" date="2024-03" db="EMBL/GenBank/DDBJ databases">
        <title>Actinomycetospora sp. OC33-EN08, a novel actinomycete isolated from wild orchid (Aerides multiflora).</title>
        <authorList>
            <person name="Suriyachadkun C."/>
        </authorList>
    </citation>
    <scope>NUCLEOTIDE SEQUENCE [LARGE SCALE GENOMIC DNA]</scope>
    <source>
        <strain evidence="1 2">OC33-EN08</strain>
    </source>
</reference>
<dbReference type="EMBL" id="JBBEGN010000005">
    <property type="protein sequence ID" value="MEJ2868711.1"/>
    <property type="molecule type" value="Genomic_DNA"/>
</dbReference>
<protein>
    <submittedName>
        <fullName evidence="1">Uncharacterized protein</fullName>
    </submittedName>
</protein>
<organism evidence="1 2">
    <name type="scientific">Actinomycetospora aurantiaca</name>
    <dbReference type="NCBI Taxonomy" id="3129233"/>
    <lineage>
        <taxon>Bacteria</taxon>
        <taxon>Bacillati</taxon>
        <taxon>Actinomycetota</taxon>
        <taxon>Actinomycetes</taxon>
        <taxon>Pseudonocardiales</taxon>
        <taxon>Pseudonocardiaceae</taxon>
        <taxon>Actinomycetospora</taxon>
    </lineage>
</organism>
<keyword evidence="2" id="KW-1185">Reference proteome</keyword>
<proteinExistence type="predicted"/>